<dbReference type="OrthoDB" id="556898at2759"/>
<protein>
    <submittedName>
        <fullName evidence="2">Uncharacterized protein</fullName>
    </submittedName>
</protein>
<sequence>MCFPVIMASLQSRSCGQQASQAGSSVGCSPKAAATMSGRAFTASPAGGRIGAGALVQTQVVDCGLMDKQRAARRAAAEDALFLDQLCWLCTVPAGEKKAYRPERSSMSGSSPRTGAPSSPSAEGSFVDPLFLEELRRTLLYGAAKPAVIGLAVNVLVTVF</sequence>
<organism evidence="2 3">
    <name type="scientific">Chlamydomonas incerta</name>
    <dbReference type="NCBI Taxonomy" id="51695"/>
    <lineage>
        <taxon>Eukaryota</taxon>
        <taxon>Viridiplantae</taxon>
        <taxon>Chlorophyta</taxon>
        <taxon>core chlorophytes</taxon>
        <taxon>Chlorophyceae</taxon>
        <taxon>CS clade</taxon>
        <taxon>Chlamydomonadales</taxon>
        <taxon>Chlamydomonadaceae</taxon>
        <taxon>Chlamydomonas</taxon>
    </lineage>
</organism>
<proteinExistence type="predicted"/>
<reference evidence="2" key="1">
    <citation type="journal article" date="2020" name="bioRxiv">
        <title>Comparative genomics of Chlamydomonas.</title>
        <authorList>
            <person name="Craig R.J."/>
            <person name="Hasan A.R."/>
            <person name="Ness R.W."/>
            <person name="Keightley P.D."/>
        </authorList>
    </citation>
    <scope>NUCLEOTIDE SEQUENCE</scope>
    <source>
        <strain evidence="2">SAG 7.73</strain>
    </source>
</reference>
<gene>
    <name evidence="2" type="ORF">HXX76_000080</name>
</gene>
<feature type="region of interest" description="Disordered" evidence="1">
    <location>
        <begin position="100"/>
        <end position="124"/>
    </location>
</feature>
<evidence type="ECO:0000256" key="1">
    <source>
        <dbReference type="SAM" id="MobiDB-lite"/>
    </source>
</evidence>
<comment type="caution">
    <text evidence="2">The sequence shown here is derived from an EMBL/GenBank/DDBJ whole genome shotgun (WGS) entry which is preliminary data.</text>
</comment>
<dbReference type="EMBL" id="JAEHOC010000001">
    <property type="protein sequence ID" value="KAG2445461.1"/>
    <property type="molecule type" value="Genomic_DNA"/>
</dbReference>
<dbReference type="Proteomes" id="UP000650467">
    <property type="component" value="Unassembled WGS sequence"/>
</dbReference>
<feature type="compositionally biased region" description="Polar residues" evidence="1">
    <location>
        <begin position="105"/>
        <end position="122"/>
    </location>
</feature>
<evidence type="ECO:0000313" key="3">
    <source>
        <dbReference type="Proteomes" id="UP000650467"/>
    </source>
</evidence>
<evidence type="ECO:0000313" key="2">
    <source>
        <dbReference type="EMBL" id="KAG2445461.1"/>
    </source>
</evidence>
<keyword evidence="3" id="KW-1185">Reference proteome</keyword>
<dbReference type="AlphaFoldDB" id="A0A836B263"/>
<name>A0A836B263_CHLIN</name>
<accession>A0A836B263</accession>